<comment type="caution">
    <text evidence="1">The sequence shown here is derived from an EMBL/GenBank/DDBJ whole genome shotgun (WGS) entry which is preliminary data.</text>
</comment>
<organism evidence="1 2">
    <name type="scientific">Stecheria intestinalis</name>
    <dbReference type="NCBI Taxonomy" id="2606630"/>
    <lineage>
        <taxon>Bacteria</taxon>
        <taxon>Bacillati</taxon>
        <taxon>Bacillota</taxon>
        <taxon>Erysipelotrichia</taxon>
        <taxon>Erysipelotrichales</taxon>
        <taxon>Erysipelotrichaceae</taxon>
        <taxon>Stecheria</taxon>
    </lineage>
</organism>
<name>A0A7X2TG90_9FIRM</name>
<reference evidence="1 2" key="1">
    <citation type="submission" date="2019-08" db="EMBL/GenBank/DDBJ databases">
        <title>In-depth cultivation of the pig gut microbiome towards novel bacterial diversity and tailored functional studies.</title>
        <authorList>
            <person name="Wylensek D."/>
            <person name="Hitch T.C.A."/>
            <person name="Clavel T."/>
        </authorList>
    </citation>
    <scope>NUCLEOTIDE SEQUENCE [LARGE SCALE GENOMIC DNA]</scope>
    <source>
        <strain evidence="1 2">Oil+RF-744-GAM-WT-6</strain>
    </source>
</reference>
<dbReference type="AlphaFoldDB" id="A0A7X2TG90"/>
<evidence type="ECO:0000313" key="1">
    <source>
        <dbReference type="EMBL" id="MSS59599.1"/>
    </source>
</evidence>
<accession>A0A7X2TG90</accession>
<sequence length="113" mass="13360">MKYTVSLPEITKVIMTNAPQELPGDEKESPVSVYIQDCTAHIDFYIMSWHRESGCFFALVDPLPDPQVLDLEYVSFSFLRDHDLFYSVYSKKKRPRYKKIYNRILPMKYEIPS</sequence>
<dbReference type="Proteomes" id="UP000461880">
    <property type="component" value="Unassembled WGS sequence"/>
</dbReference>
<gene>
    <name evidence="1" type="ORF">FYJ51_11920</name>
</gene>
<dbReference type="RefSeq" id="WP_154505843.1">
    <property type="nucleotide sequence ID" value="NZ_VUMN01000038.1"/>
</dbReference>
<keyword evidence="2" id="KW-1185">Reference proteome</keyword>
<evidence type="ECO:0000313" key="2">
    <source>
        <dbReference type="Proteomes" id="UP000461880"/>
    </source>
</evidence>
<dbReference type="EMBL" id="VUMN01000038">
    <property type="protein sequence ID" value="MSS59599.1"/>
    <property type="molecule type" value="Genomic_DNA"/>
</dbReference>
<protein>
    <submittedName>
        <fullName evidence="1">Uncharacterized protein</fullName>
    </submittedName>
</protein>
<proteinExistence type="predicted"/>